<proteinExistence type="predicted"/>
<gene>
    <name evidence="1" type="ORF">RHGRI_001197</name>
</gene>
<comment type="caution">
    <text evidence="1">The sequence shown here is derived from an EMBL/GenBank/DDBJ whole genome shotgun (WGS) entry which is preliminary data.</text>
</comment>
<dbReference type="Proteomes" id="UP000823749">
    <property type="component" value="Chromosome 1"/>
</dbReference>
<reference evidence="1" key="1">
    <citation type="submission" date="2020-08" db="EMBL/GenBank/DDBJ databases">
        <title>Plant Genome Project.</title>
        <authorList>
            <person name="Zhang R.-G."/>
        </authorList>
    </citation>
    <scope>NUCLEOTIDE SEQUENCE</scope>
    <source>
        <strain evidence="1">WSP0</strain>
        <tissue evidence="1">Leaf</tissue>
    </source>
</reference>
<name>A0AAV6LK78_9ERIC</name>
<accession>A0AAV6LK78</accession>
<evidence type="ECO:0000313" key="2">
    <source>
        <dbReference type="Proteomes" id="UP000823749"/>
    </source>
</evidence>
<dbReference type="AlphaFoldDB" id="A0AAV6LK78"/>
<protein>
    <submittedName>
        <fullName evidence="1">Uncharacterized protein</fullName>
    </submittedName>
</protein>
<sequence>MGTLESPNSNVATLSPTNGHRVLLGFNAILIYFITDKWSLGLRSLCRSGMIGSNQIGHGIIRAGAGGGAAAWVLLNGTGQEVDGQVIALQRVFSSNGGDSCRVASSSIGVCTRT</sequence>
<organism evidence="1 2">
    <name type="scientific">Rhododendron griersonianum</name>
    <dbReference type="NCBI Taxonomy" id="479676"/>
    <lineage>
        <taxon>Eukaryota</taxon>
        <taxon>Viridiplantae</taxon>
        <taxon>Streptophyta</taxon>
        <taxon>Embryophyta</taxon>
        <taxon>Tracheophyta</taxon>
        <taxon>Spermatophyta</taxon>
        <taxon>Magnoliopsida</taxon>
        <taxon>eudicotyledons</taxon>
        <taxon>Gunneridae</taxon>
        <taxon>Pentapetalae</taxon>
        <taxon>asterids</taxon>
        <taxon>Ericales</taxon>
        <taxon>Ericaceae</taxon>
        <taxon>Ericoideae</taxon>
        <taxon>Rhodoreae</taxon>
        <taxon>Rhododendron</taxon>
    </lineage>
</organism>
<dbReference type="EMBL" id="JACTNZ010000001">
    <property type="protein sequence ID" value="KAG5565217.1"/>
    <property type="molecule type" value="Genomic_DNA"/>
</dbReference>
<evidence type="ECO:0000313" key="1">
    <source>
        <dbReference type="EMBL" id="KAG5565217.1"/>
    </source>
</evidence>
<keyword evidence="2" id="KW-1185">Reference proteome</keyword>